<sequence length="45" mass="5401">MAAGQIRYGSCLADYDHYYFGGQILEEFCIERFKIVYDYIKSYFL</sequence>
<evidence type="ECO:0000313" key="1">
    <source>
        <dbReference type="EMBL" id="TYG43354.1"/>
    </source>
</evidence>
<reference evidence="1 2" key="1">
    <citation type="submission" date="2019-06" db="EMBL/GenBank/DDBJ databases">
        <title>WGS assembly of Gossypium darwinii.</title>
        <authorList>
            <person name="Chen Z.J."/>
            <person name="Sreedasyam A."/>
            <person name="Ando A."/>
            <person name="Song Q."/>
            <person name="De L."/>
            <person name="Hulse-Kemp A."/>
            <person name="Ding M."/>
            <person name="Ye W."/>
            <person name="Kirkbride R."/>
            <person name="Jenkins J."/>
            <person name="Plott C."/>
            <person name="Lovell J."/>
            <person name="Lin Y.-M."/>
            <person name="Vaughn R."/>
            <person name="Liu B."/>
            <person name="Li W."/>
            <person name="Simpson S."/>
            <person name="Scheffler B."/>
            <person name="Saski C."/>
            <person name="Grover C."/>
            <person name="Hu G."/>
            <person name="Conover J."/>
            <person name="Carlson J."/>
            <person name="Shu S."/>
            <person name="Boston L."/>
            <person name="Williams M."/>
            <person name="Peterson D."/>
            <person name="Mcgee K."/>
            <person name="Jones D."/>
            <person name="Wendel J."/>
            <person name="Stelly D."/>
            <person name="Grimwood J."/>
            <person name="Schmutz J."/>
        </authorList>
    </citation>
    <scope>NUCLEOTIDE SEQUENCE [LARGE SCALE GENOMIC DNA]</scope>
    <source>
        <strain evidence="1">1808015.09</strain>
    </source>
</reference>
<proteinExistence type="predicted"/>
<protein>
    <submittedName>
        <fullName evidence="1">Uncharacterized protein</fullName>
    </submittedName>
</protein>
<evidence type="ECO:0000313" key="2">
    <source>
        <dbReference type="Proteomes" id="UP000323506"/>
    </source>
</evidence>
<dbReference type="Proteomes" id="UP000323506">
    <property type="component" value="Chromosome D11"/>
</dbReference>
<gene>
    <name evidence="1" type="ORF">ES288_D11G010000v1</name>
</gene>
<organism evidence="1 2">
    <name type="scientific">Gossypium darwinii</name>
    <name type="common">Darwin's cotton</name>
    <name type="synonym">Gossypium barbadense var. darwinii</name>
    <dbReference type="NCBI Taxonomy" id="34276"/>
    <lineage>
        <taxon>Eukaryota</taxon>
        <taxon>Viridiplantae</taxon>
        <taxon>Streptophyta</taxon>
        <taxon>Embryophyta</taxon>
        <taxon>Tracheophyta</taxon>
        <taxon>Spermatophyta</taxon>
        <taxon>Magnoliopsida</taxon>
        <taxon>eudicotyledons</taxon>
        <taxon>Gunneridae</taxon>
        <taxon>Pentapetalae</taxon>
        <taxon>rosids</taxon>
        <taxon>malvids</taxon>
        <taxon>Malvales</taxon>
        <taxon>Malvaceae</taxon>
        <taxon>Malvoideae</taxon>
        <taxon>Gossypium</taxon>
    </lineage>
</organism>
<accession>A0A5D2AEU7</accession>
<name>A0A5D2AEU7_GOSDA</name>
<dbReference type="EMBL" id="CM017711">
    <property type="protein sequence ID" value="TYG43354.1"/>
    <property type="molecule type" value="Genomic_DNA"/>
</dbReference>
<keyword evidence="2" id="KW-1185">Reference proteome</keyword>
<dbReference type="AlphaFoldDB" id="A0A5D2AEU7"/>